<protein>
    <submittedName>
        <fullName evidence="5">Canalicular multispecific organic anion transporter 1</fullName>
    </submittedName>
</protein>
<keyword evidence="1" id="KW-0547">Nucleotide-binding</keyword>
<feature type="chain" id="PRO_5013266542" evidence="3">
    <location>
        <begin position="16"/>
        <end position="329"/>
    </location>
</feature>
<evidence type="ECO:0000256" key="3">
    <source>
        <dbReference type="SAM" id="SignalP"/>
    </source>
</evidence>
<dbReference type="Gene3D" id="3.40.50.300">
    <property type="entry name" value="P-loop containing nucleotide triphosphate hydrolases"/>
    <property type="match status" value="1"/>
</dbReference>
<proteinExistence type="predicted"/>
<dbReference type="Pfam" id="PF00005">
    <property type="entry name" value="ABC_tran"/>
    <property type="match status" value="1"/>
</dbReference>
<organism evidence="5 6">
    <name type="scientific">Akanthomyces lecanii RCEF 1005</name>
    <dbReference type="NCBI Taxonomy" id="1081108"/>
    <lineage>
        <taxon>Eukaryota</taxon>
        <taxon>Fungi</taxon>
        <taxon>Dikarya</taxon>
        <taxon>Ascomycota</taxon>
        <taxon>Pezizomycotina</taxon>
        <taxon>Sordariomycetes</taxon>
        <taxon>Hypocreomycetidae</taxon>
        <taxon>Hypocreales</taxon>
        <taxon>Cordycipitaceae</taxon>
        <taxon>Akanthomyces</taxon>
        <taxon>Cordyceps confragosa</taxon>
    </lineage>
</organism>
<dbReference type="InterPro" id="IPR050173">
    <property type="entry name" value="ABC_transporter_C-like"/>
</dbReference>
<dbReference type="SMART" id="SM00382">
    <property type="entry name" value="AAA"/>
    <property type="match status" value="1"/>
</dbReference>
<dbReference type="GO" id="GO:0005524">
    <property type="term" value="F:ATP binding"/>
    <property type="evidence" value="ECO:0007669"/>
    <property type="project" value="UniProtKB-KW"/>
</dbReference>
<dbReference type="InterPro" id="IPR003593">
    <property type="entry name" value="AAA+_ATPase"/>
</dbReference>
<dbReference type="PROSITE" id="PS50893">
    <property type="entry name" value="ABC_TRANSPORTER_2"/>
    <property type="match status" value="1"/>
</dbReference>
<reference evidence="5 6" key="1">
    <citation type="journal article" date="2016" name="Genome Biol. Evol.">
        <title>Divergent and convergent evolution of fungal pathogenicity.</title>
        <authorList>
            <person name="Shang Y."/>
            <person name="Xiao G."/>
            <person name="Zheng P."/>
            <person name="Cen K."/>
            <person name="Zhan S."/>
            <person name="Wang C."/>
        </authorList>
    </citation>
    <scope>NUCLEOTIDE SEQUENCE [LARGE SCALE GENOMIC DNA]</scope>
    <source>
        <strain evidence="5 6">RCEF 1005</strain>
    </source>
</reference>
<evidence type="ECO:0000313" key="6">
    <source>
        <dbReference type="Proteomes" id="UP000076881"/>
    </source>
</evidence>
<gene>
    <name evidence="5" type="ORF">LEL_10143</name>
</gene>
<dbReference type="PANTHER" id="PTHR24223">
    <property type="entry name" value="ATP-BINDING CASSETTE SUB-FAMILY C"/>
    <property type="match status" value="1"/>
</dbReference>
<evidence type="ECO:0000259" key="4">
    <source>
        <dbReference type="PROSITE" id="PS50893"/>
    </source>
</evidence>
<dbReference type="SUPFAM" id="SSF52540">
    <property type="entry name" value="P-loop containing nucleoside triphosphate hydrolases"/>
    <property type="match status" value="1"/>
</dbReference>
<dbReference type="InterPro" id="IPR027417">
    <property type="entry name" value="P-loop_NTPase"/>
</dbReference>
<dbReference type="GO" id="GO:0016887">
    <property type="term" value="F:ATP hydrolysis activity"/>
    <property type="evidence" value="ECO:0007669"/>
    <property type="project" value="InterPro"/>
</dbReference>
<keyword evidence="2" id="KW-0067">ATP-binding</keyword>
<feature type="domain" description="ABC transporter" evidence="4">
    <location>
        <begin position="82"/>
        <end position="329"/>
    </location>
</feature>
<sequence>MSVFISISLFAHGAATGISTGHAFFVTLHAPWIFDVAVKCLHRLDIASDTLQRAHDFVQETPLESRNAPSELPQGWPSTGLVEMQNVRAYYTPNVDARPALLDISLTIEPGEHIGIAGRSGSGKSSLLLTLLGFIRYQGSIRIDGVEISSIVPDVLRSHLVTITEEPVIFDGTVRTNLLPFTMNDPAKQSRRRSLGDEQKDLELEQLLKRLHIWVPLINKGGLSANVDEVGYSKGDTQLLCIARAIMRQRETGCKVILIDDATGCLTTHKEKIANDIMSEYFRGCTVLRGSIRESGLEGTGAVAYLHHGVVVDPNEVDEDSELDEEEEP</sequence>
<dbReference type="GO" id="GO:0042626">
    <property type="term" value="F:ATPase-coupled transmembrane transporter activity"/>
    <property type="evidence" value="ECO:0007669"/>
    <property type="project" value="TreeGrafter"/>
</dbReference>
<dbReference type="AlphaFoldDB" id="A0A168AW35"/>
<evidence type="ECO:0000256" key="1">
    <source>
        <dbReference type="ARBA" id="ARBA00022741"/>
    </source>
</evidence>
<dbReference type="InterPro" id="IPR003439">
    <property type="entry name" value="ABC_transporter-like_ATP-bd"/>
</dbReference>
<name>A0A168AW35_CORDF</name>
<keyword evidence="3" id="KW-0732">Signal</keyword>
<evidence type="ECO:0000313" key="5">
    <source>
        <dbReference type="EMBL" id="OAA69267.1"/>
    </source>
</evidence>
<dbReference type="STRING" id="1081108.A0A168AW35"/>
<dbReference type="PANTHER" id="PTHR24223:SF356">
    <property type="entry name" value="ATP-BINDING CASSETTE TRANSPORTER ABC4"/>
    <property type="match status" value="1"/>
</dbReference>
<evidence type="ECO:0000256" key="2">
    <source>
        <dbReference type="ARBA" id="ARBA00022840"/>
    </source>
</evidence>
<keyword evidence="6" id="KW-1185">Reference proteome</keyword>
<feature type="signal peptide" evidence="3">
    <location>
        <begin position="1"/>
        <end position="15"/>
    </location>
</feature>
<dbReference type="OrthoDB" id="6500128at2759"/>
<accession>A0A168AW35</accession>
<dbReference type="EMBL" id="AZHF01000011">
    <property type="protein sequence ID" value="OAA69267.1"/>
    <property type="molecule type" value="Genomic_DNA"/>
</dbReference>
<dbReference type="Proteomes" id="UP000076881">
    <property type="component" value="Unassembled WGS sequence"/>
</dbReference>
<dbReference type="GO" id="GO:0016020">
    <property type="term" value="C:membrane"/>
    <property type="evidence" value="ECO:0007669"/>
    <property type="project" value="TreeGrafter"/>
</dbReference>
<comment type="caution">
    <text evidence="5">The sequence shown here is derived from an EMBL/GenBank/DDBJ whole genome shotgun (WGS) entry which is preliminary data.</text>
</comment>